<sequence length="69" mass="7437">MLGVLGVAAAIRPLTVGGVAMETLLWLTVLTVFMVAALWSGRRLSRPEGALFLLSEVARWVLGLLRIFG</sequence>
<accession>A0A521B8N5</accession>
<protein>
    <submittedName>
        <fullName evidence="2">Uncharacterized protein</fullName>
    </submittedName>
</protein>
<keyword evidence="3" id="KW-1185">Reference proteome</keyword>
<name>A0A521B8N5_9EURY</name>
<keyword evidence="1" id="KW-0812">Transmembrane</keyword>
<keyword evidence="1" id="KW-1133">Transmembrane helix</keyword>
<organism evidence="2 3">
    <name type="scientific">Halorubrum cibi</name>
    <dbReference type="NCBI Taxonomy" id="413815"/>
    <lineage>
        <taxon>Archaea</taxon>
        <taxon>Methanobacteriati</taxon>
        <taxon>Methanobacteriota</taxon>
        <taxon>Stenosarchaea group</taxon>
        <taxon>Halobacteria</taxon>
        <taxon>Halobacteriales</taxon>
        <taxon>Haloferacaceae</taxon>
        <taxon>Halorubrum</taxon>
    </lineage>
</organism>
<dbReference type="Proteomes" id="UP000319712">
    <property type="component" value="Unassembled WGS sequence"/>
</dbReference>
<gene>
    <name evidence="2" type="ORF">SAMN06264867_10293</name>
</gene>
<keyword evidence="1" id="KW-0472">Membrane</keyword>
<dbReference type="EMBL" id="FXTD01000002">
    <property type="protein sequence ID" value="SMO43446.1"/>
    <property type="molecule type" value="Genomic_DNA"/>
</dbReference>
<reference evidence="2 3" key="1">
    <citation type="submission" date="2017-05" db="EMBL/GenBank/DDBJ databases">
        <authorList>
            <person name="Varghese N."/>
            <person name="Submissions S."/>
        </authorList>
    </citation>
    <scope>NUCLEOTIDE SEQUENCE [LARGE SCALE GENOMIC DNA]</scope>
    <source>
        <strain evidence="2 3">DSM 19504</strain>
    </source>
</reference>
<proteinExistence type="predicted"/>
<evidence type="ECO:0000313" key="3">
    <source>
        <dbReference type="Proteomes" id="UP000319712"/>
    </source>
</evidence>
<dbReference type="AlphaFoldDB" id="A0A521B8N5"/>
<evidence type="ECO:0000313" key="2">
    <source>
        <dbReference type="EMBL" id="SMO43446.1"/>
    </source>
</evidence>
<evidence type="ECO:0000256" key="1">
    <source>
        <dbReference type="SAM" id="Phobius"/>
    </source>
</evidence>
<feature type="transmembrane region" description="Helical" evidence="1">
    <location>
        <begin position="23"/>
        <end position="39"/>
    </location>
</feature>